<protein>
    <submittedName>
        <fullName evidence="6">DUF115 domain-containing protein</fullName>
    </submittedName>
</protein>
<proteinExistence type="predicted"/>
<evidence type="ECO:0000256" key="3">
    <source>
        <dbReference type="SAM" id="MobiDB-lite"/>
    </source>
</evidence>
<dbReference type="AlphaFoldDB" id="A0A328FBM9"/>
<feature type="repeat" description="TPR" evidence="1">
    <location>
        <begin position="707"/>
        <end position="740"/>
    </location>
</feature>
<dbReference type="PROSITE" id="PS50005">
    <property type="entry name" value="TPR"/>
    <property type="match status" value="3"/>
</dbReference>
<dbReference type="Proteomes" id="UP000248798">
    <property type="component" value="Unassembled WGS sequence"/>
</dbReference>
<organism evidence="7 8">
    <name type="scientific">Desulfobacter hydrogenophilus</name>
    <dbReference type="NCBI Taxonomy" id="2291"/>
    <lineage>
        <taxon>Bacteria</taxon>
        <taxon>Pseudomonadati</taxon>
        <taxon>Thermodesulfobacteriota</taxon>
        <taxon>Desulfobacteria</taxon>
        <taxon>Desulfobacterales</taxon>
        <taxon>Desulfobacteraceae</taxon>
        <taxon>Desulfobacter</taxon>
    </lineage>
</organism>
<dbReference type="InterPro" id="IPR019734">
    <property type="entry name" value="TPR_rpt"/>
</dbReference>
<keyword evidence="9" id="KW-1185">Reference proteome</keyword>
<sequence length="983" mass="111153">MEIGLMEIFESNMAFLKKKHPGEWEKISGAQDMPNQAELVFKNSDKPNLKLNLSENLSIYFHDADKPGRECDSFLSRIGEESTGVMIILGLGLGYSALEIVRRLKKIKHIIIFELNIEFFLCGLNHLDLSDLLTDNRVILSLGDPGDVSDILKPANRGLMLEDIHTYKLTACFQANNAYEQLAASVFNYASDCNMEGSTKTIHGQQFFENRIKHLTSIHHDNLLEELSYKFKGIPALIVAAGPSLDKNIDEISRAVGKAVIISVDAALPSLLARGIKPDFVTAIDYQELTYEKIAGVAANPLSRDINLICTSWVTPVVPKVFPAKNIFWAFGHHALESWINTSLGGELAVGAAGTVAHLNFISAKVMGCDPVIFVGQDLAFSENKDHSSNVVLTNKESMDTMLKDGRNILWVKGVNGPDVPTTRVFFSYKLAFEEMIEGAKGKFINATEGGAVIEGTENITLASAIERFCKNPVVVDEEVKPKKTNLEKSMRTTLNKLKNLEKIIDKADRLSVSVLRDVDKLKGNGKRLTSLSKLPLKLQKKIVDLDSCHNRADKNQLWSIFDDMTMDGMREDEREKKEIETLEKEPEKYLEWLSKSVVRTDRVNKLRIKNLTKFKKQLNELIVYHNNEKALLAKIERNNPNSQGKTGAAAKTNNKNPFPVNPQLEAPIKAEVQDILELTRIYYQSEDYVLLEKLLVRYSSGLDEFAEINFYLGVIALFRSEYEKANNYFKSALTLDSSYKERIFDKGYEIADFYFKKAVPEGKTIPSDAYSNRMRNLLLRGLKCCSYHKNLKAFFRKVVEYDMQTARQSLETQDKEKIETNRQIFENLVGTEINEKEFQNSMDKFAVANFYHVYGDLLIEEKEYQKALDSFQKALTDLPDEPGLYISITDTYFALGDFNSGLETLKKAVDLDKNYAVYWDNIGDILQAQKDYNGAIMAYERYFLALPEQVGALKKIGDCYKNLDNLEAALEAYRQFKKLAAG</sequence>
<feature type="compositionally biased region" description="Polar residues" evidence="3">
    <location>
        <begin position="639"/>
        <end position="657"/>
    </location>
</feature>
<gene>
    <name evidence="7" type="ORF">DO021_09890</name>
    <name evidence="6" type="ORF">EYB58_13540</name>
</gene>
<dbReference type="PANTHER" id="PTHR41786:SF1">
    <property type="entry name" value="6-HYDROXYMETHYLPTERIN DIPHOSPHOKINASE MPTE-LIKE DOMAIN-CONTAINING PROTEIN"/>
    <property type="match status" value="1"/>
</dbReference>
<evidence type="ECO:0000313" key="7">
    <source>
        <dbReference type="EMBL" id="RAM02084.1"/>
    </source>
</evidence>
<accession>A0A328FBM9</accession>
<feature type="domain" description="6-hydroxymethylpterin diphosphokinase MptE-like" evidence="4">
    <location>
        <begin position="210"/>
        <end position="383"/>
    </location>
</feature>
<feature type="repeat" description="TPR" evidence="1">
    <location>
        <begin position="883"/>
        <end position="916"/>
    </location>
</feature>
<dbReference type="Proteomes" id="UP000293902">
    <property type="component" value="Chromosome"/>
</dbReference>
<evidence type="ECO:0000313" key="9">
    <source>
        <dbReference type="Proteomes" id="UP000293902"/>
    </source>
</evidence>
<feature type="repeat" description="TPR" evidence="1">
    <location>
        <begin position="849"/>
        <end position="882"/>
    </location>
</feature>
<feature type="region of interest" description="Disordered" evidence="3">
    <location>
        <begin position="639"/>
        <end position="663"/>
    </location>
</feature>
<evidence type="ECO:0000256" key="1">
    <source>
        <dbReference type="PROSITE-ProRule" id="PRU00339"/>
    </source>
</evidence>
<dbReference type="InterPro" id="IPR045376">
    <property type="entry name" value="Maf_N"/>
</dbReference>
<keyword evidence="1" id="KW-0802">TPR repeat</keyword>
<dbReference type="Pfam" id="PF13181">
    <property type="entry name" value="TPR_8"/>
    <property type="match status" value="1"/>
</dbReference>
<dbReference type="PANTHER" id="PTHR41786">
    <property type="entry name" value="MOTILITY ACCESSORY FACTOR MAF"/>
    <property type="match status" value="1"/>
</dbReference>
<dbReference type="Pfam" id="PF01973">
    <property type="entry name" value="MptE-like"/>
    <property type="match status" value="1"/>
</dbReference>
<dbReference type="OrthoDB" id="5291305at2"/>
<dbReference type="EMBL" id="QLNI01000018">
    <property type="protein sequence ID" value="RAM02084.1"/>
    <property type="molecule type" value="Genomic_DNA"/>
</dbReference>
<name>A0A328FBM9_9BACT</name>
<reference evidence="7 8" key="1">
    <citation type="submission" date="2018-06" db="EMBL/GenBank/DDBJ databases">
        <title>Complete Genome Sequence of Desulfobacter hydrogenophilus (DSM3380).</title>
        <authorList>
            <person name="Marietou A."/>
            <person name="Schreiber L."/>
            <person name="Marshall I."/>
            <person name="Jorgensen B."/>
        </authorList>
    </citation>
    <scope>NUCLEOTIDE SEQUENCE [LARGE SCALE GENOMIC DNA]</scope>
    <source>
        <strain evidence="7 8">DSM 3380</strain>
    </source>
</reference>
<evidence type="ECO:0000313" key="6">
    <source>
        <dbReference type="EMBL" id="QBH13855.1"/>
    </source>
</evidence>
<evidence type="ECO:0000256" key="2">
    <source>
        <dbReference type="SAM" id="Coils"/>
    </source>
</evidence>
<dbReference type="EMBL" id="CP036313">
    <property type="protein sequence ID" value="QBH13855.1"/>
    <property type="molecule type" value="Genomic_DNA"/>
</dbReference>
<dbReference type="SUPFAM" id="SSF48452">
    <property type="entry name" value="TPR-like"/>
    <property type="match status" value="1"/>
</dbReference>
<feature type="coiled-coil region" evidence="2">
    <location>
        <begin position="484"/>
        <end position="511"/>
    </location>
</feature>
<evidence type="ECO:0000259" key="5">
    <source>
        <dbReference type="Pfam" id="PF20157"/>
    </source>
</evidence>
<keyword evidence="2" id="KW-0175">Coiled coil</keyword>
<feature type="domain" description="Glycosyltransferase Maf N-terminal" evidence="5">
    <location>
        <begin position="81"/>
        <end position="134"/>
    </location>
</feature>
<dbReference type="Pfam" id="PF14559">
    <property type="entry name" value="TPR_19"/>
    <property type="match status" value="1"/>
</dbReference>
<dbReference type="InterPro" id="IPR002826">
    <property type="entry name" value="MptE-like"/>
</dbReference>
<evidence type="ECO:0000259" key="4">
    <source>
        <dbReference type="Pfam" id="PF01973"/>
    </source>
</evidence>
<reference evidence="6 9" key="2">
    <citation type="submission" date="2019-02" db="EMBL/GenBank/DDBJ databases">
        <title>Complete genome sequence of Desulfobacter hydrogenophilus AcRS1.</title>
        <authorList>
            <person name="Marietou A."/>
            <person name="Lund M.B."/>
            <person name="Marshall I.P.G."/>
            <person name="Schreiber L."/>
            <person name="Jorgensen B."/>
        </authorList>
    </citation>
    <scope>NUCLEOTIDE SEQUENCE [LARGE SCALE GENOMIC DNA]</scope>
    <source>
        <strain evidence="6 9">AcRS1</strain>
    </source>
</reference>
<evidence type="ECO:0000313" key="8">
    <source>
        <dbReference type="Proteomes" id="UP000248798"/>
    </source>
</evidence>
<dbReference type="Pfam" id="PF20157">
    <property type="entry name" value="Maf_flag10_N"/>
    <property type="match status" value="1"/>
</dbReference>
<dbReference type="InterPro" id="IPR011990">
    <property type="entry name" value="TPR-like_helical_dom_sf"/>
</dbReference>
<dbReference type="SMART" id="SM00028">
    <property type="entry name" value="TPR"/>
    <property type="match status" value="5"/>
</dbReference>
<dbReference type="Gene3D" id="1.25.40.10">
    <property type="entry name" value="Tetratricopeptide repeat domain"/>
    <property type="match status" value="2"/>
</dbReference>